<proteinExistence type="predicted"/>
<evidence type="ECO:0000313" key="2">
    <source>
        <dbReference type="EMBL" id="MPN36643.1"/>
    </source>
</evidence>
<name>A0A645HMF7_9ZZZZ</name>
<dbReference type="GO" id="GO:0050138">
    <property type="term" value="F:nicotinate dehydrogenase activity"/>
    <property type="evidence" value="ECO:0007669"/>
    <property type="project" value="UniProtKB-EC"/>
</dbReference>
<organism evidence="2">
    <name type="scientific">bioreactor metagenome</name>
    <dbReference type="NCBI Taxonomy" id="1076179"/>
    <lineage>
        <taxon>unclassified sequences</taxon>
        <taxon>metagenomes</taxon>
        <taxon>ecological metagenomes</taxon>
    </lineage>
</organism>
<dbReference type="InterPro" id="IPR037165">
    <property type="entry name" value="AldOxase/xan_DH_Mopterin-bd_sf"/>
</dbReference>
<feature type="region of interest" description="Disordered" evidence="1">
    <location>
        <begin position="1"/>
        <end position="25"/>
    </location>
</feature>
<comment type="caution">
    <text evidence="2">The sequence shown here is derived from an EMBL/GenBank/DDBJ whole genome shotgun (WGS) entry which is preliminary data.</text>
</comment>
<evidence type="ECO:0000256" key="1">
    <source>
        <dbReference type="SAM" id="MobiDB-lite"/>
    </source>
</evidence>
<feature type="compositionally biased region" description="Polar residues" evidence="1">
    <location>
        <begin position="14"/>
        <end position="23"/>
    </location>
</feature>
<protein>
    <submittedName>
        <fullName evidence="2">Nicotinate dehydrogenase medium molybdopterin subunit</fullName>
        <ecNumber evidence="2">1.17.1.5</ecNumber>
    </submittedName>
</protein>
<keyword evidence="2" id="KW-0560">Oxidoreductase</keyword>
<accession>A0A645HMF7</accession>
<sequence length="103" mass="10886">MGCGAALSEHMDTNPKNGKTTASMKDYHVRNTPDLLNIRVELIEDGGTQGPFGAKSIGEACYVPVAAAVAGAVNDALDSELSSFPLTPDTIVDLMIKREQHEA</sequence>
<gene>
    <name evidence="2" type="primary">ndhM_19</name>
    <name evidence="2" type="ORF">SDC9_184153</name>
</gene>
<dbReference type="Gene3D" id="3.30.365.10">
    <property type="entry name" value="Aldehyde oxidase/xanthine dehydrogenase, molybdopterin binding domain"/>
    <property type="match status" value="1"/>
</dbReference>
<dbReference type="EC" id="1.17.1.5" evidence="2"/>
<dbReference type="SUPFAM" id="SSF56003">
    <property type="entry name" value="Molybdenum cofactor-binding domain"/>
    <property type="match status" value="1"/>
</dbReference>
<dbReference type="AlphaFoldDB" id="A0A645HMF7"/>
<dbReference type="EMBL" id="VSSQ01090891">
    <property type="protein sequence ID" value="MPN36643.1"/>
    <property type="molecule type" value="Genomic_DNA"/>
</dbReference>
<reference evidence="2" key="1">
    <citation type="submission" date="2019-08" db="EMBL/GenBank/DDBJ databases">
        <authorList>
            <person name="Kucharzyk K."/>
            <person name="Murdoch R.W."/>
            <person name="Higgins S."/>
            <person name="Loffler F."/>
        </authorList>
    </citation>
    <scope>NUCLEOTIDE SEQUENCE</scope>
</reference>